<feature type="transmembrane region" description="Helical" evidence="1">
    <location>
        <begin position="31"/>
        <end position="50"/>
    </location>
</feature>
<dbReference type="EMBL" id="QBMP01000014">
    <property type="protein sequence ID" value="PZO59974.1"/>
    <property type="molecule type" value="Genomic_DNA"/>
</dbReference>
<protein>
    <submittedName>
        <fullName evidence="2">Uncharacterized protein</fullName>
    </submittedName>
</protein>
<evidence type="ECO:0000313" key="2">
    <source>
        <dbReference type="EMBL" id="PZO59974.1"/>
    </source>
</evidence>
<gene>
    <name evidence="2" type="ORF">DCF15_02750</name>
</gene>
<feature type="transmembrane region" description="Helical" evidence="1">
    <location>
        <begin position="70"/>
        <end position="93"/>
    </location>
</feature>
<dbReference type="Proteomes" id="UP000249794">
    <property type="component" value="Unassembled WGS sequence"/>
</dbReference>
<sequence>MSRYELSVIERNFLDQAQALEALRQAMMRSWWWICLGLWLSVGALSLWSLRADLQELREYFTWAAVRYMLVYGRLAAVGLGLCVGLTVALLIAESRHILWGLSGEERSRLLTRLNKIDEQGSSHPQWTLIHPANISTDAQSEE</sequence>
<reference evidence="3" key="1">
    <citation type="submission" date="2018-04" db="EMBL/GenBank/DDBJ databases">
        <authorList>
            <person name="Cornet L."/>
        </authorList>
    </citation>
    <scope>NUCLEOTIDE SEQUENCE [LARGE SCALE GENOMIC DNA]</scope>
</reference>
<organism evidence="2 3">
    <name type="scientific">Phormidesmis priestleyi</name>
    <dbReference type="NCBI Taxonomy" id="268141"/>
    <lineage>
        <taxon>Bacteria</taxon>
        <taxon>Bacillati</taxon>
        <taxon>Cyanobacteriota</taxon>
        <taxon>Cyanophyceae</taxon>
        <taxon>Leptolyngbyales</taxon>
        <taxon>Leptolyngbyaceae</taxon>
        <taxon>Phormidesmis</taxon>
    </lineage>
</organism>
<dbReference type="AlphaFoldDB" id="A0A2W4XST2"/>
<proteinExistence type="predicted"/>
<evidence type="ECO:0000313" key="3">
    <source>
        <dbReference type="Proteomes" id="UP000249794"/>
    </source>
</evidence>
<accession>A0A2W4XST2</accession>
<name>A0A2W4XST2_9CYAN</name>
<keyword evidence="1" id="KW-1133">Transmembrane helix</keyword>
<comment type="caution">
    <text evidence="2">The sequence shown here is derived from an EMBL/GenBank/DDBJ whole genome shotgun (WGS) entry which is preliminary data.</text>
</comment>
<evidence type="ECO:0000256" key="1">
    <source>
        <dbReference type="SAM" id="Phobius"/>
    </source>
</evidence>
<reference evidence="2 3" key="2">
    <citation type="submission" date="2018-06" db="EMBL/GenBank/DDBJ databases">
        <title>Metagenomic assembly of (sub)arctic Cyanobacteria and their associated microbiome from non-axenic cultures.</title>
        <authorList>
            <person name="Baurain D."/>
        </authorList>
    </citation>
    <scope>NUCLEOTIDE SEQUENCE [LARGE SCALE GENOMIC DNA]</scope>
    <source>
        <strain evidence="2">ULC027bin1</strain>
    </source>
</reference>
<keyword evidence="1" id="KW-0812">Transmembrane</keyword>
<keyword evidence="1" id="KW-0472">Membrane</keyword>